<feature type="region of interest" description="Disordered" evidence="1">
    <location>
        <begin position="1"/>
        <end position="20"/>
    </location>
</feature>
<dbReference type="Proteomes" id="UP001219568">
    <property type="component" value="Unassembled WGS sequence"/>
</dbReference>
<dbReference type="AlphaFoldDB" id="A0AAD6IL85"/>
<evidence type="ECO:0000313" key="2">
    <source>
        <dbReference type="EMBL" id="KAJ6052667.1"/>
    </source>
</evidence>
<evidence type="ECO:0000256" key="1">
    <source>
        <dbReference type="SAM" id="MobiDB-lite"/>
    </source>
</evidence>
<dbReference type="EMBL" id="JAQJZL010000002">
    <property type="protein sequence ID" value="KAJ6052667.1"/>
    <property type="molecule type" value="Genomic_DNA"/>
</dbReference>
<comment type="caution">
    <text evidence="2">The sequence shown here is derived from an EMBL/GenBank/DDBJ whole genome shotgun (WGS) entry which is preliminary data.</text>
</comment>
<dbReference type="Pfam" id="PF13671">
    <property type="entry name" value="AAA_33"/>
    <property type="match status" value="1"/>
</dbReference>
<evidence type="ECO:0000313" key="3">
    <source>
        <dbReference type="Proteomes" id="UP001219568"/>
    </source>
</evidence>
<organism evidence="2 3">
    <name type="scientific">Penicillium canescens</name>
    <dbReference type="NCBI Taxonomy" id="5083"/>
    <lineage>
        <taxon>Eukaryota</taxon>
        <taxon>Fungi</taxon>
        <taxon>Dikarya</taxon>
        <taxon>Ascomycota</taxon>
        <taxon>Pezizomycotina</taxon>
        <taxon>Eurotiomycetes</taxon>
        <taxon>Eurotiomycetidae</taxon>
        <taxon>Eurotiales</taxon>
        <taxon>Aspergillaceae</taxon>
        <taxon>Penicillium</taxon>
    </lineage>
</organism>
<dbReference type="Gene3D" id="3.40.50.300">
    <property type="entry name" value="P-loop containing nucleotide triphosphate hydrolases"/>
    <property type="match status" value="1"/>
</dbReference>
<gene>
    <name evidence="2" type="ORF">N7460_003201</name>
</gene>
<dbReference type="InterPro" id="IPR027417">
    <property type="entry name" value="P-loop_NTPase"/>
</dbReference>
<keyword evidence="3" id="KW-1185">Reference proteome</keyword>
<name>A0AAD6IL85_PENCN</name>
<proteinExistence type="predicted"/>
<protein>
    <recommendedName>
        <fullName evidence="4">ATP/GTP-binding protein</fullName>
    </recommendedName>
</protein>
<reference evidence="2" key="2">
    <citation type="submission" date="2023-01" db="EMBL/GenBank/DDBJ databases">
        <authorList>
            <person name="Petersen C."/>
        </authorList>
    </citation>
    <scope>NUCLEOTIDE SEQUENCE</scope>
    <source>
        <strain evidence="2">IBT 15450</strain>
    </source>
</reference>
<reference evidence="2" key="1">
    <citation type="journal article" date="2023" name="IMA Fungus">
        <title>Comparative genomic study of the Penicillium genus elucidates a diverse pangenome and 15 lateral gene transfer events.</title>
        <authorList>
            <person name="Petersen C."/>
            <person name="Sorensen T."/>
            <person name="Nielsen M.R."/>
            <person name="Sondergaard T.E."/>
            <person name="Sorensen J.L."/>
            <person name="Fitzpatrick D.A."/>
            <person name="Frisvad J.C."/>
            <person name="Nielsen K.L."/>
        </authorList>
    </citation>
    <scope>NUCLEOTIDE SEQUENCE</scope>
    <source>
        <strain evidence="2">IBT 15450</strain>
    </source>
</reference>
<accession>A0AAD6IL85</accession>
<sequence length="190" mass="21595">MADSSLSFDTPESLSPFLSRTNSDPRPVVLMTCGMAGSGKSSLSKWVIHNHPSFKRLSIDSYIYTEHGLYSIDYPEDQYNNYQEEAESALRNELARILRQGSQDVILDFSFAFKKAREEWKHLVEEFGGRSVLAYLDVGIDELRRRVRARNQLTVKDGDSAFFVTNEIFESFIAGFEKPIGEAGVILRLQ</sequence>
<evidence type="ECO:0008006" key="4">
    <source>
        <dbReference type="Google" id="ProtNLM"/>
    </source>
</evidence>
<dbReference type="SUPFAM" id="SSF52540">
    <property type="entry name" value="P-loop containing nucleoside triphosphate hydrolases"/>
    <property type="match status" value="1"/>
</dbReference>